<evidence type="ECO:0000256" key="1">
    <source>
        <dbReference type="ARBA" id="ARBA00001947"/>
    </source>
</evidence>
<evidence type="ECO:0000256" key="6">
    <source>
        <dbReference type="ARBA" id="ARBA00022833"/>
    </source>
</evidence>
<evidence type="ECO:0000256" key="7">
    <source>
        <dbReference type="ARBA" id="ARBA00023049"/>
    </source>
</evidence>
<gene>
    <name evidence="13" type="primary">OMA1</name>
</gene>
<keyword evidence="11" id="KW-1133">Transmembrane helix</keyword>
<dbReference type="Bgee" id="ENSMGAG00000011510">
    <property type="expression patterns" value="Expressed in heart and 17 other cell types or tissues"/>
</dbReference>
<keyword evidence="5" id="KW-0378">Hydrolase</keyword>
<organism evidence="13 14">
    <name type="scientific">Meleagris gallopavo</name>
    <name type="common">Wild turkey</name>
    <dbReference type="NCBI Taxonomy" id="9103"/>
    <lineage>
        <taxon>Eukaryota</taxon>
        <taxon>Metazoa</taxon>
        <taxon>Chordata</taxon>
        <taxon>Craniata</taxon>
        <taxon>Vertebrata</taxon>
        <taxon>Euteleostomi</taxon>
        <taxon>Archelosauria</taxon>
        <taxon>Archosauria</taxon>
        <taxon>Dinosauria</taxon>
        <taxon>Saurischia</taxon>
        <taxon>Theropoda</taxon>
        <taxon>Coelurosauria</taxon>
        <taxon>Aves</taxon>
        <taxon>Neognathae</taxon>
        <taxon>Galloanserae</taxon>
        <taxon>Galliformes</taxon>
        <taxon>Phasianidae</taxon>
        <taxon>Meleagridinae</taxon>
        <taxon>Meleagris</taxon>
    </lineage>
</organism>
<accession>A0A803YPM2</accession>
<dbReference type="OrthoDB" id="7464992at2759"/>
<dbReference type="Proteomes" id="UP000001645">
    <property type="component" value="Chromosome 10"/>
</dbReference>
<evidence type="ECO:0000256" key="2">
    <source>
        <dbReference type="ARBA" id="ARBA00011182"/>
    </source>
</evidence>
<reference evidence="13 14" key="1">
    <citation type="journal article" date="2010" name="PLoS Biol.">
        <title>Multi-platform next-generation sequencing of the domestic turkey (Meleagris gallopavo): genome assembly and analysis.</title>
        <authorList>
            <person name="Dalloul R.A."/>
            <person name="Long J.A."/>
            <person name="Zimin A.V."/>
            <person name="Aslam L."/>
            <person name="Beal K."/>
            <person name="Blomberg L.A."/>
            <person name="Bouffard P."/>
            <person name="Burt D.W."/>
            <person name="Crasta O."/>
            <person name="Crooijmans R.P."/>
            <person name="Cooper K."/>
            <person name="Coulombe R.A."/>
            <person name="De S."/>
            <person name="Delany M.E."/>
            <person name="Dodgson J.B."/>
            <person name="Dong J.J."/>
            <person name="Evans C."/>
            <person name="Frederickson K.M."/>
            <person name="Flicek P."/>
            <person name="Florea L."/>
            <person name="Folkerts O."/>
            <person name="Groenen M.A."/>
            <person name="Harkins T.T."/>
            <person name="Herrero J."/>
            <person name="Hoffmann S."/>
            <person name="Megens H.J."/>
            <person name="Jiang A."/>
            <person name="de Jong P."/>
            <person name="Kaiser P."/>
            <person name="Kim H."/>
            <person name="Kim K.W."/>
            <person name="Kim S."/>
            <person name="Langenberger D."/>
            <person name="Lee M.K."/>
            <person name="Lee T."/>
            <person name="Mane S."/>
            <person name="Marcais G."/>
            <person name="Marz M."/>
            <person name="McElroy A.P."/>
            <person name="Modise T."/>
            <person name="Nefedov M."/>
            <person name="Notredame C."/>
            <person name="Paton I.R."/>
            <person name="Payne W.S."/>
            <person name="Pertea G."/>
            <person name="Prickett D."/>
            <person name="Puiu D."/>
            <person name="Qioa D."/>
            <person name="Raineri E."/>
            <person name="Ruffier M."/>
            <person name="Salzberg S.L."/>
            <person name="Schatz M.C."/>
            <person name="Scheuring C."/>
            <person name="Schmidt C.J."/>
            <person name="Schroeder S."/>
            <person name="Searle S.M."/>
            <person name="Smith E.J."/>
            <person name="Smith J."/>
            <person name="Sonstegard T.S."/>
            <person name="Stadler P.F."/>
            <person name="Tafer H."/>
            <person name="Tu Z.J."/>
            <person name="Van Tassell C.P."/>
            <person name="Vilella A.J."/>
            <person name="Williams K.P."/>
            <person name="Yorke J.A."/>
            <person name="Zhang L."/>
            <person name="Zhang H.B."/>
            <person name="Zhang X."/>
            <person name="Zhang Y."/>
            <person name="Reed K.M."/>
        </authorList>
    </citation>
    <scope>NUCLEOTIDE SEQUENCE [LARGE SCALE GENOMIC DNA]</scope>
</reference>
<evidence type="ECO:0000256" key="4">
    <source>
        <dbReference type="ARBA" id="ARBA00022723"/>
    </source>
</evidence>
<dbReference type="Gene3D" id="3.30.2010.10">
    <property type="entry name" value="Metalloproteases ('zincins'), catalytic domain"/>
    <property type="match status" value="1"/>
</dbReference>
<dbReference type="InterPro" id="IPR051156">
    <property type="entry name" value="Mito/Outer_Membr_Metalloprot"/>
</dbReference>
<dbReference type="AlphaFoldDB" id="A0A803YPM2"/>
<dbReference type="GO" id="GO:0046872">
    <property type="term" value="F:metal ion binding"/>
    <property type="evidence" value="ECO:0007669"/>
    <property type="project" value="UniProtKB-KW"/>
</dbReference>
<keyword evidence="11" id="KW-0812">Transmembrane</keyword>
<keyword evidence="7" id="KW-0482">Metalloprotease</keyword>
<comment type="subunit">
    <text evidence="2">Homooligomer.</text>
</comment>
<feature type="transmembrane region" description="Helical" evidence="11">
    <location>
        <begin position="205"/>
        <end position="222"/>
    </location>
</feature>
<dbReference type="Pfam" id="PF01435">
    <property type="entry name" value="Peptidase_M48"/>
    <property type="match status" value="1"/>
</dbReference>
<evidence type="ECO:0000313" key="14">
    <source>
        <dbReference type="Proteomes" id="UP000001645"/>
    </source>
</evidence>
<dbReference type="GO" id="GO:0034982">
    <property type="term" value="P:mitochondrial protein processing"/>
    <property type="evidence" value="ECO:0007669"/>
    <property type="project" value="TreeGrafter"/>
</dbReference>
<dbReference type="CDD" id="cd07331">
    <property type="entry name" value="M48C_Oma1_like"/>
    <property type="match status" value="1"/>
</dbReference>
<dbReference type="GO" id="GO:0006515">
    <property type="term" value="P:protein quality control for misfolded or incompletely synthesized proteins"/>
    <property type="evidence" value="ECO:0007669"/>
    <property type="project" value="TreeGrafter"/>
</dbReference>
<dbReference type="GO" id="GO:0005743">
    <property type="term" value="C:mitochondrial inner membrane"/>
    <property type="evidence" value="ECO:0007669"/>
    <property type="project" value="TreeGrafter"/>
</dbReference>
<evidence type="ECO:0000259" key="12">
    <source>
        <dbReference type="Pfam" id="PF01435"/>
    </source>
</evidence>
<evidence type="ECO:0000256" key="10">
    <source>
        <dbReference type="ARBA" id="ARBA00042978"/>
    </source>
</evidence>
<dbReference type="GeneTree" id="ENSGT00390000007027"/>
<name>A0A803YPM2_MELGA</name>
<dbReference type="Ensembl" id="ENSMGAT00000035496.1">
    <property type="protein sequence ID" value="ENSMGAP00000033720.1"/>
    <property type="gene ID" value="ENSMGAG00000011510.2"/>
</dbReference>
<evidence type="ECO:0000256" key="9">
    <source>
        <dbReference type="ARBA" id="ARBA00040360"/>
    </source>
</evidence>
<comment type="cofactor">
    <cofactor evidence="1">
        <name>Zn(2+)</name>
        <dbReference type="ChEBI" id="CHEBI:29105"/>
    </cofactor>
</comment>
<feature type="domain" description="Peptidase M48" evidence="12">
    <location>
        <begin position="273"/>
        <end position="461"/>
    </location>
</feature>
<evidence type="ECO:0000256" key="3">
    <source>
        <dbReference type="ARBA" id="ARBA00022670"/>
    </source>
</evidence>
<keyword evidence="4" id="KW-0479">Metal-binding</keyword>
<comment type="similarity">
    <text evidence="8">Belongs to the peptidase M48 family.</text>
</comment>
<proteinExistence type="inferred from homology"/>
<evidence type="ECO:0000256" key="8">
    <source>
        <dbReference type="ARBA" id="ARBA00038233"/>
    </source>
</evidence>
<dbReference type="PANTHER" id="PTHR22726:SF1">
    <property type="entry name" value="METALLOENDOPEPTIDASE OMA1, MITOCHONDRIAL"/>
    <property type="match status" value="1"/>
</dbReference>
<dbReference type="InterPro" id="IPR001915">
    <property type="entry name" value="Peptidase_M48"/>
</dbReference>
<evidence type="ECO:0000256" key="11">
    <source>
        <dbReference type="SAM" id="Phobius"/>
    </source>
</evidence>
<sequence length="518" mass="58924">MVSVQMKYGICSDEVMFPSFLLGRFLFLNTYFPFSFFSPSSFVSGEPTKEIMNITRGLKLLRRNCLFFHLAFTPTKNCVRTCLDKGQRCVSNVPNTEVWKSAHHISKRICSQSPQLLKEITSLQISSVGSIPNHFSAGSAQLIRSFHTSPSRQAAPFPLFWIIIKPVQKLFAILVGRSIRKWWKALPPNKRELFKESVRTNKWKILLGVSSLGVLFVVFYFTHLEETPITGRARLLVFGKEHLRELSQMEYSMWMDKYESKMLPETDARYQVVKRVVGHLSESNKDIPQVSALTWAIHVVDEPEVNAFVLPNGEVFVFTGLLNAVSDIHQLSFILGHEIAHAVLEHAIEKASLVHLLDFLSLIFLTMIWAICPHDILAVVGQRIQSKLQEFIFDRPYSRTLEAEADKVGLQFAAKACVDVRASSVFWQRMELVETIKGEPKLPEWLSTHPSHENRAEHLDRLIPEQAAQSQTSAPVFFSVKTRLITWDLLTCRGKKLIFLLSSVGIPNAKTHFTGKSI</sequence>
<reference evidence="13" key="2">
    <citation type="submission" date="2025-08" db="UniProtKB">
        <authorList>
            <consortium name="Ensembl"/>
        </authorList>
    </citation>
    <scope>IDENTIFICATION</scope>
</reference>
<protein>
    <recommendedName>
        <fullName evidence="9">Metalloendopeptidase OMA1, mitochondrial</fullName>
    </recommendedName>
    <alternativeName>
        <fullName evidence="10">Overlapping with the m-AAA protease 1 homolog</fullName>
    </alternativeName>
</protein>
<evidence type="ECO:0000256" key="5">
    <source>
        <dbReference type="ARBA" id="ARBA00022801"/>
    </source>
</evidence>
<keyword evidence="3" id="KW-0645">Protease</keyword>
<evidence type="ECO:0000313" key="13">
    <source>
        <dbReference type="Ensembl" id="ENSMGAP00000033720.1"/>
    </source>
</evidence>
<dbReference type="GO" id="GO:0004222">
    <property type="term" value="F:metalloendopeptidase activity"/>
    <property type="evidence" value="ECO:0007669"/>
    <property type="project" value="InterPro"/>
</dbReference>
<keyword evidence="11" id="KW-0472">Membrane</keyword>
<dbReference type="PANTHER" id="PTHR22726">
    <property type="entry name" value="METALLOENDOPEPTIDASE OMA1"/>
    <property type="match status" value="1"/>
</dbReference>
<keyword evidence="6" id="KW-0862">Zinc</keyword>
<reference evidence="13" key="3">
    <citation type="submission" date="2025-09" db="UniProtKB">
        <authorList>
            <consortium name="Ensembl"/>
        </authorList>
    </citation>
    <scope>IDENTIFICATION</scope>
</reference>
<keyword evidence="14" id="KW-1185">Reference proteome</keyword>